<evidence type="ECO:0000256" key="1">
    <source>
        <dbReference type="SAM" id="MobiDB-lite"/>
    </source>
</evidence>
<reference evidence="3 4" key="1">
    <citation type="journal article" date="2016" name="Nat. Commun.">
        <title>Thousands of microbial genomes shed light on interconnected biogeochemical processes in an aquifer system.</title>
        <authorList>
            <person name="Anantharaman K."/>
            <person name="Brown C.T."/>
            <person name="Hug L.A."/>
            <person name="Sharon I."/>
            <person name="Castelle C.J."/>
            <person name="Probst A.J."/>
            <person name="Thomas B.C."/>
            <person name="Singh A."/>
            <person name="Wilkins M.J."/>
            <person name="Karaoz U."/>
            <person name="Brodie E.L."/>
            <person name="Williams K.H."/>
            <person name="Hubbard S.S."/>
            <person name="Banfield J.F."/>
        </authorList>
    </citation>
    <scope>NUCLEOTIDE SEQUENCE [LARGE SCALE GENOMIC DNA]</scope>
</reference>
<dbReference type="Pfam" id="PF13801">
    <property type="entry name" value="Metal_resist"/>
    <property type="match status" value="1"/>
</dbReference>
<evidence type="ECO:0008006" key="5">
    <source>
        <dbReference type="Google" id="ProtNLM"/>
    </source>
</evidence>
<dbReference type="AlphaFoldDB" id="A0A1F4UFF1"/>
<evidence type="ECO:0000313" key="4">
    <source>
        <dbReference type="Proteomes" id="UP000177025"/>
    </source>
</evidence>
<feature type="compositionally biased region" description="Gly residues" evidence="1">
    <location>
        <begin position="154"/>
        <end position="163"/>
    </location>
</feature>
<accession>A0A1F4UFF1</accession>
<feature type="signal peptide" evidence="2">
    <location>
        <begin position="1"/>
        <end position="24"/>
    </location>
</feature>
<comment type="caution">
    <text evidence="3">The sequence shown here is derived from an EMBL/GenBank/DDBJ whole genome shotgun (WGS) entry which is preliminary data.</text>
</comment>
<keyword evidence="2" id="KW-0732">Signal</keyword>
<organism evidence="3 4">
    <name type="scientific">candidate division WOR-3 bacterium RBG_13_43_14</name>
    <dbReference type="NCBI Taxonomy" id="1802590"/>
    <lineage>
        <taxon>Bacteria</taxon>
        <taxon>Bacteria division WOR-3</taxon>
    </lineage>
</organism>
<feature type="region of interest" description="Disordered" evidence="1">
    <location>
        <begin position="151"/>
        <end position="171"/>
    </location>
</feature>
<evidence type="ECO:0000313" key="3">
    <source>
        <dbReference type="EMBL" id="OGC43530.1"/>
    </source>
</evidence>
<feature type="chain" id="PRO_5009514842" description="Periplasmic heavy metal sensor" evidence="2">
    <location>
        <begin position="25"/>
        <end position="171"/>
    </location>
</feature>
<dbReference type="Proteomes" id="UP000177025">
    <property type="component" value="Unassembled WGS sequence"/>
</dbReference>
<dbReference type="InterPro" id="IPR025961">
    <property type="entry name" value="Metal_resist"/>
</dbReference>
<dbReference type="EMBL" id="MEUM01000017">
    <property type="protein sequence ID" value="OGC43530.1"/>
    <property type="molecule type" value="Genomic_DNA"/>
</dbReference>
<gene>
    <name evidence="3" type="ORF">A2Y85_01880</name>
</gene>
<evidence type="ECO:0000256" key="2">
    <source>
        <dbReference type="SAM" id="SignalP"/>
    </source>
</evidence>
<name>A0A1F4UFF1_UNCW3</name>
<dbReference type="Gene3D" id="1.20.120.1490">
    <property type="match status" value="1"/>
</dbReference>
<sequence length="171" mass="18732">MLKAKPFTLMLIASLIVLAITAYGQTPGCCGKGMDMEGKDAIHKPCNMPGGPGGKDHKPMIPDLTDEQKEKIETLKVEHMGKMLPLKNEMGEKQARLQTLTTAEKVNMSEVNKLIDNIGALCTKIMKLQAQHRQDVRELLTDKQRLIFDAQEPGMGGCMGGKGNMHHPGPK</sequence>
<protein>
    <recommendedName>
        <fullName evidence="5">Periplasmic heavy metal sensor</fullName>
    </recommendedName>
</protein>
<proteinExistence type="predicted"/>